<dbReference type="Pfam" id="PF07536">
    <property type="entry name" value="HWE_HK"/>
    <property type="match status" value="1"/>
</dbReference>
<keyword evidence="7" id="KW-0288">FMN</keyword>
<name>A0A6N8LMA9_9SPHN</name>
<keyword evidence="9" id="KW-0677">Repeat</keyword>
<dbReference type="Pfam" id="PF08447">
    <property type="entry name" value="PAS_3"/>
    <property type="match status" value="1"/>
</dbReference>
<dbReference type="GO" id="GO:0004673">
    <property type="term" value="F:protein histidine kinase activity"/>
    <property type="evidence" value="ECO:0007669"/>
    <property type="project" value="UniProtKB-EC"/>
</dbReference>
<dbReference type="PANTHER" id="PTHR41523">
    <property type="entry name" value="TWO-COMPONENT SYSTEM SENSOR PROTEIN"/>
    <property type="match status" value="1"/>
</dbReference>
<dbReference type="InterPro" id="IPR035965">
    <property type="entry name" value="PAS-like_dom_sf"/>
</dbReference>
<keyword evidence="4" id="KW-0597">Phosphoprotein</keyword>
<evidence type="ECO:0000256" key="13">
    <source>
        <dbReference type="ARBA" id="ARBA00022991"/>
    </source>
</evidence>
<dbReference type="SMART" id="SM00086">
    <property type="entry name" value="PAC"/>
    <property type="match status" value="2"/>
</dbReference>
<protein>
    <recommendedName>
        <fullName evidence="2">histidine kinase</fullName>
        <ecNumber evidence="2">2.7.13.3</ecNumber>
    </recommendedName>
</protein>
<dbReference type="Gene3D" id="3.30.450.20">
    <property type="entry name" value="PAS domain"/>
    <property type="match status" value="2"/>
</dbReference>
<dbReference type="InterPro" id="IPR011102">
    <property type="entry name" value="Sig_transdc_His_kinase_HWE"/>
</dbReference>
<evidence type="ECO:0000256" key="12">
    <source>
        <dbReference type="ARBA" id="ARBA00022840"/>
    </source>
</evidence>
<evidence type="ECO:0000256" key="1">
    <source>
        <dbReference type="ARBA" id="ARBA00000085"/>
    </source>
</evidence>
<dbReference type="InterPro" id="IPR001610">
    <property type="entry name" value="PAC"/>
</dbReference>
<organism evidence="16 17">
    <name type="scientific">Sphingomonas carotinifaciens</name>
    <dbReference type="NCBI Taxonomy" id="1166323"/>
    <lineage>
        <taxon>Bacteria</taxon>
        <taxon>Pseudomonadati</taxon>
        <taxon>Pseudomonadota</taxon>
        <taxon>Alphaproteobacteria</taxon>
        <taxon>Sphingomonadales</taxon>
        <taxon>Sphingomonadaceae</taxon>
        <taxon>Sphingomonas</taxon>
    </lineage>
</organism>
<comment type="catalytic activity">
    <reaction evidence="1">
        <text>ATP + protein L-histidine = ADP + protein N-phospho-L-histidine.</text>
        <dbReference type="EC" id="2.7.13.3"/>
    </reaction>
</comment>
<accession>A0A6N8LMA9</accession>
<evidence type="ECO:0000256" key="14">
    <source>
        <dbReference type="ARBA" id="ARBA00023026"/>
    </source>
</evidence>
<dbReference type="SMART" id="SM00091">
    <property type="entry name" value="PAS"/>
    <property type="match status" value="2"/>
</dbReference>
<dbReference type="SMART" id="SM00911">
    <property type="entry name" value="HWE_HK"/>
    <property type="match status" value="1"/>
</dbReference>
<dbReference type="PANTHER" id="PTHR41523:SF7">
    <property type="entry name" value="HISTIDINE KINASE"/>
    <property type="match status" value="1"/>
</dbReference>
<reference evidence="16 17" key="1">
    <citation type="submission" date="2019-12" db="EMBL/GenBank/DDBJ databases">
        <authorList>
            <person name="Zheng J."/>
        </authorList>
    </citation>
    <scope>NUCLEOTIDE SEQUENCE [LARGE SCALE GENOMIC DNA]</scope>
    <source>
        <strain evidence="16 17">DSM 27347</strain>
    </source>
</reference>
<sequence>MDRPPLAPTPTRPFDAPPAIRAALDAFVRRLDPDDPILAAFAVSQAPMVVCDACLPDTPIVYVNAAFEALTGYPAAEILGRNCRFMQGPLTDAADVARLRAAVAVGEPIEIDLLNHRRDGTPFWNRLKVTPVRDAEGAPRWFVASQLDVTVERHRLARLQEDRERLTAMVARREAALAEREVRLALALKAGGLGTWSFDLNTRELVASDSCKALFGRMAERPFTYADLLACIHPEDAGQMRRVLVATIRHGHPCATEFRILTPAGEQRWVGTRAEMQRGPDGAPRMVAGFSTDISDRKFAEEHRAVLARELTHRVKNTLATVGAVVSQTLRDAPSLAEARRSVAGRIASLGAAHELLIQDEIEGATIGDIVARVLAPFIDRDGHRFSAEGPAIRLAPDITLALSMALYELATNAIKYGALSVPQGQVVIRWALCGAGADRYFTFSWIEHDGPAVVPPARTGFGSRMIARVLGPHVRGVPAIAYRPEGVRFDIEAPV</sequence>
<keyword evidence="13" id="KW-0157">Chromophore</keyword>
<keyword evidence="11" id="KW-0418">Kinase</keyword>
<keyword evidence="12" id="KW-0067">ATP-binding</keyword>
<dbReference type="PROSITE" id="PS50112">
    <property type="entry name" value="PAS"/>
    <property type="match status" value="1"/>
</dbReference>
<evidence type="ECO:0000256" key="9">
    <source>
        <dbReference type="ARBA" id="ARBA00022737"/>
    </source>
</evidence>
<dbReference type="InterPro" id="IPR036890">
    <property type="entry name" value="HATPase_C_sf"/>
</dbReference>
<evidence type="ECO:0000313" key="16">
    <source>
        <dbReference type="EMBL" id="MWC42060.1"/>
    </source>
</evidence>
<evidence type="ECO:0000256" key="11">
    <source>
        <dbReference type="ARBA" id="ARBA00022777"/>
    </source>
</evidence>
<evidence type="ECO:0000256" key="5">
    <source>
        <dbReference type="ARBA" id="ARBA00022606"/>
    </source>
</evidence>
<keyword evidence="14" id="KW-0843">Virulence</keyword>
<dbReference type="OrthoDB" id="9760752at2"/>
<dbReference type="RefSeq" id="WP_149682512.1">
    <property type="nucleotide sequence ID" value="NZ_FNBI01000004.1"/>
</dbReference>
<evidence type="ECO:0000256" key="6">
    <source>
        <dbReference type="ARBA" id="ARBA00022630"/>
    </source>
</evidence>
<dbReference type="GO" id="GO:0009881">
    <property type="term" value="F:photoreceptor activity"/>
    <property type="evidence" value="ECO:0007669"/>
    <property type="project" value="UniProtKB-KW"/>
</dbReference>
<keyword evidence="10" id="KW-0547">Nucleotide-binding</keyword>
<dbReference type="InterPro" id="IPR000700">
    <property type="entry name" value="PAS-assoc_C"/>
</dbReference>
<dbReference type="AlphaFoldDB" id="A0A6N8LMA9"/>
<comment type="caution">
    <text evidence="16">The sequence shown here is derived from an EMBL/GenBank/DDBJ whole genome shotgun (WGS) entry which is preliminary data.</text>
</comment>
<dbReference type="InterPro" id="IPR013655">
    <property type="entry name" value="PAS_fold_3"/>
</dbReference>
<keyword evidence="8" id="KW-0808">Transferase</keyword>
<dbReference type="CDD" id="cd00130">
    <property type="entry name" value="PAS"/>
    <property type="match status" value="2"/>
</dbReference>
<evidence type="ECO:0000256" key="2">
    <source>
        <dbReference type="ARBA" id="ARBA00012438"/>
    </source>
</evidence>
<dbReference type="Pfam" id="PF13426">
    <property type="entry name" value="PAS_9"/>
    <property type="match status" value="1"/>
</dbReference>
<keyword evidence="15" id="KW-0675">Receptor</keyword>
<dbReference type="Gene3D" id="2.10.70.100">
    <property type="match status" value="1"/>
</dbReference>
<evidence type="ECO:0000256" key="8">
    <source>
        <dbReference type="ARBA" id="ARBA00022679"/>
    </source>
</evidence>
<dbReference type="PROSITE" id="PS50113">
    <property type="entry name" value="PAC"/>
    <property type="match status" value="2"/>
</dbReference>
<dbReference type="Proteomes" id="UP000436801">
    <property type="component" value="Unassembled WGS sequence"/>
</dbReference>
<dbReference type="InterPro" id="IPR000014">
    <property type="entry name" value="PAS"/>
</dbReference>
<keyword evidence="6" id="KW-0285">Flavoprotein</keyword>
<proteinExistence type="predicted"/>
<evidence type="ECO:0000256" key="4">
    <source>
        <dbReference type="ARBA" id="ARBA00022553"/>
    </source>
</evidence>
<dbReference type="NCBIfam" id="TIGR00229">
    <property type="entry name" value="sensory_box"/>
    <property type="match status" value="2"/>
</dbReference>
<evidence type="ECO:0000256" key="7">
    <source>
        <dbReference type="ARBA" id="ARBA00022643"/>
    </source>
</evidence>
<dbReference type="Gene3D" id="3.30.565.10">
    <property type="entry name" value="Histidine kinase-like ATPase, C-terminal domain"/>
    <property type="match status" value="1"/>
</dbReference>
<dbReference type="EMBL" id="WSUT01000001">
    <property type="protein sequence ID" value="MWC42060.1"/>
    <property type="molecule type" value="Genomic_DNA"/>
</dbReference>
<dbReference type="EC" id="2.7.13.3" evidence="2"/>
<evidence type="ECO:0000256" key="10">
    <source>
        <dbReference type="ARBA" id="ARBA00022741"/>
    </source>
</evidence>
<evidence type="ECO:0000256" key="15">
    <source>
        <dbReference type="ARBA" id="ARBA00023170"/>
    </source>
</evidence>
<dbReference type="GO" id="GO:0005524">
    <property type="term" value="F:ATP binding"/>
    <property type="evidence" value="ECO:0007669"/>
    <property type="project" value="UniProtKB-KW"/>
</dbReference>
<gene>
    <name evidence="16" type="ORF">GQR91_00070</name>
</gene>
<keyword evidence="3" id="KW-0600">Photoreceptor protein</keyword>
<keyword evidence="5" id="KW-0716">Sensory transduction</keyword>
<evidence type="ECO:0000256" key="3">
    <source>
        <dbReference type="ARBA" id="ARBA00022543"/>
    </source>
</evidence>
<dbReference type="SUPFAM" id="SSF55785">
    <property type="entry name" value="PYP-like sensor domain (PAS domain)"/>
    <property type="match status" value="2"/>
</dbReference>
<evidence type="ECO:0000313" key="17">
    <source>
        <dbReference type="Proteomes" id="UP000436801"/>
    </source>
</evidence>